<sequence length="117" mass="13799">MSSHAQSTERGSKHHRRDGRSRSPHRERKLSHRQRSRSPSHKSSRHEKKHEQSSKPAILPLKARPLSKRDYDQHKAMFALYLDIQKQILLEDLDEREAKGRWKSFVGKWNRGELAEG</sequence>
<gene>
    <name evidence="1" type="ORF">LTS18_013146</name>
</gene>
<reference evidence="1" key="1">
    <citation type="submission" date="2024-09" db="EMBL/GenBank/DDBJ databases">
        <title>Black Yeasts Isolated from many extreme environments.</title>
        <authorList>
            <person name="Coleine C."/>
            <person name="Stajich J.E."/>
            <person name="Selbmann L."/>
        </authorList>
    </citation>
    <scope>NUCLEOTIDE SEQUENCE</scope>
    <source>
        <strain evidence="1">CCFEE 5737</strain>
    </source>
</reference>
<proteinExistence type="predicted"/>
<organism evidence="1 2">
    <name type="scientific">Coniosporium uncinatum</name>
    <dbReference type="NCBI Taxonomy" id="93489"/>
    <lineage>
        <taxon>Eukaryota</taxon>
        <taxon>Fungi</taxon>
        <taxon>Dikarya</taxon>
        <taxon>Ascomycota</taxon>
        <taxon>Pezizomycotina</taxon>
        <taxon>Dothideomycetes</taxon>
        <taxon>Dothideomycetes incertae sedis</taxon>
        <taxon>Coniosporium</taxon>
    </lineage>
</organism>
<name>A0ACC3DI73_9PEZI</name>
<keyword evidence="2" id="KW-1185">Reference proteome</keyword>
<protein>
    <submittedName>
        <fullName evidence="1">Uncharacterized protein</fullName>
    </submittedName>
</protein>
<accession>A0ACC3DI73</accession>
<dbReference type="Proteomes" id="UP001186974">
    <property type="component" value="Unassembled WGS sequence"/>
</dbReference>
<feature type="non-terminal residue" evidence="1">
    <location>
        <position position="117"/>
    </location>
</feature>
<evidence type="ECO:0000313" key="1">
    <source>
        <dbReference type="EMBL" id="KAK3076396.1"/>
    </source>
</evidence>
<comment type="caution">
    <text evidence="1">The sequence shown here is derived from an EMBL/GenBank/DDBJ whole genome shotgun (WGS) entry which is preliminary data.</text>
</comment>
<dbReference type="EMBL" id="JAWDJW010004021">
    <property type="protein sequence ID" value="KAK3076396.1"/>
    <property type="molecule type" value="Genomic_DNA"/>
</dbReference>
<evidence type="ECO:0000313" key="2">
    <source>
        <dbReference type="Proteomes" id="UP001186974"/>
    </source>
</evidence>